<dbReference type="Gene3D" id="1.20.1500.10">
    <property type="entry name" value="YheA/YmcA-like"/>
    <property type="match status" value="1"/>
</dbReference>
<dbReference type="Pfam" id="PF06133">
    <property type="entry name" value="Com_YlbF"/>
    <property type="match status" value="1"/>
</dbReference>
<protein>
    <submittedName>
        <fullName evidence="1">RicAFT regulatory complex protein RicA family protein</fullName>
    </submittedName>
</protein>
<dbReference type="Proteomes" id="UP001596378">
    <property type="component" value="Unassembled WGS sequence"/>
</dbReference>
<proteinExistence type="predicted"/>
<dbReference type="PANTHER" id="PTHR38448:SF1">
    <property type="entry name" value="YLBF FAMILY REGULATOR"/>
    <property type="match status" value="1"/>
</dbReference>
<dbReference type="InterPro" id="IPR023378">
    <property type="entry name" value="YheA/YmcA-like_dom_sf"/>
</dbReference>
<dbReference type="InterPro" id="IPR052767">
    <property type="entry name" value="Bact_com_dev_regulator"/>
</dbReference>
<dbReference type="SUPFAM" id="SSF158622">
    <property type="entry name" value="YheA/YmcA-like"/>
    <property type="match status" value="1"/>
</dbReference>
<organism evidence="1 2">
    <name type="scientific">Cohnella cellulosilytica</name>
    <dbReference type="NCBI Taxonomy" id="986710"/>
    <lineage>
        <taxon>Bacteria</taxon>
        <taxon>Bacillati</taxon>
        <taxon>Bacillota</taxon>
        <taxon>Bacilli</taxon>
        <taxon>Bacillales</taxon>
        <taxon>Paenibacillaceae</taxon>
        <taxon>Cohnella</taxon>
    </lineage>
</organism>
<dbReference type="PANTHER" id="PTHR38448">
    <property type="entry name" value="REGULATORY PROTEIN YLBF-RELATED"/>
    <property type="match status" value="1"/>
</dbReference>
<reference evidence="2" key="1">
    <citation type="journal article" date="2019" name="Int. J. Syst. Evol. Microbiol.">
        <title>The Global Catalogue of Microorganisms (GCM) 10K type strain sequencing project: providing services to taxonomists for standard genome sequencing and annotation.</title>
        <authorList>
            <consortium name="The Broad Institute Genomics Platform"/>
            <consortium name="The Broad Institute Genome Sequencing Center for Infectious Disease"/>
            <person name="Wu L."/>
            <person name="Ma J."/>
        </authorList>
    </citation>
    <scope>NUCLEOTIDE SEQUENCE [LARGE SCALE GENOMIC DNA]</scope>
    <source>
        <strain evidence="2">KCTC 12907</strain>
    </source>
</reference>
<evidence type="ECO:0000313" key="1">
    <source>
        <dbReference type="EMBL" id="MFC7152172.1"/>
    </source>
</evidence>
<sequence>MPSFDNRDLIVREDILSRARELANLITTTEEVGVYQQAEKRIQTHERVQGLIAQIKKKQKELVAFQNTFKNPAMVEKIEAEISVLQDELDGIPIVQQFQQSQVDVNYMLQSIISIIRDTVADKIEVEAAKPAEDPETCD</sequence>
<dbReference type="InterPro" id="IPR010368">
    <property type="entry name" value="Com_YlbF"/>
</dbReference>
<dbReference type="PIRSF" id="PIRSF021287">
    <property type="entry name" value="Biofilm_formation_YmcA"/>
    <property type="match status" value="1"/>
</dbReference>
<keyword evidence="2" id="KW-1185">Reference proteome</keyword>
<dbReference type="InterPro" id="IPR016783">
    <property type="entry name" value="Biofilm_formation_YmcA"/>
</dbReference>
<accession>A0ABW2FKZ7</accession>
<name>A0ABW2FKZ7_9BACL</name>
<evidence type="ECO:0000313" key="2">
    <source>
        <dbReference type="Proteomes" id="UP001596378"/>
    </source>
</evidence>
<gene>
    <name evidence="1" type="ORF">ACFQMJ_26875</name>
</gene>
<comment type="caution">
    <text evidence="1">The sequence shown here is derived from an EMBL/GenBank/DDBJ whole genome shotgun (WGS) entry which is preliminary data.</text>
</comment>
<dbReference type="EMBL" id="JBHTAI010000021">
    <property type="protein sequence ID" value="MFC7152172.1"/>
    <property type="molecule type" value="Genomic_DNA"/>
</dbReference>
<dbReference type="RefSeq" id="WP_378044531.1">
    <property type="nucleotide sequence ID" value="NZ_JBHMDN010000004.1"/>
</dbReference>